<sequence length="122" mass="13840">MGRNAACSRFIPIAICLPGFEVSATLLTRTISEQRVRSARHAASDESRETSIVPLPTNKRQLDSQYCCLFASGKRLAWQRTNSNELFTISERGEERGRERNMGYAFEGCPQGSEMRRFSKIF</sequence>
<name>A0ACC2FRN3_DALPE</name>
<gene>
    <name evidence="1" type="ORF">DPEC_G00261730</name>
</gene>
<dbReference type="Proteomes" id="UP001157502">
    <property type="component" value="Chromosome 23"/>
</dbReference>
<dbReference type="EMBL" id="CM055750">
    <property type="protein sequence ID" value="KAJ7994031.1"/>
    <property type="molecule type" value="Genomic_DNA"/>
</dbReference>
<reference evidence="1" key="1">
    <citation type="submission" date="2021-05" db="EMBL/GenBank/DDBJ databases">
        <authorList>
            <person name="Pan Q."/>
            <person name="Jouanno E."/>
            <person name="Zahm M."/>
            <person name="Klopp C."/>
            <person name="Cabau C."/>
            <person name="Louis A."/>
            <person name="Berthelot C."/>
            <person name="Parey E."/>
            <person name="Roest Crollius H."/>
            <person name="Montfort J."/>
            <person name="Robinson-Rechavi M."/>
            <person name="Bouchez O."/>
            <person name="Lampietro C."/>
            <person name="Lopez Roques C."/>
            <person name="Donnadieu C."/>
            <person name="Postlethwait J."/>
            <person name="Bobe J."/>
            <person name="Dillon D."/>
            <person name="Chandos A."/>
            <person name="von Hippel F."/>
            <person name="Guiguen Y."/>
        </authorList>
    </citation>
    <scope>NUCLEOTIDE SEQUENCE</scope>
    <source>
        <strain evidence="1">YG-Jan2019</strain>
    </source>
</reference>
<evidence type="ECO:0000313" key="1">
    <source>
        <dbReference type="EMBL" id="KAJ7994031.1"/>
    </source>
</evidence>
<protein>
    <submittedName>
        <fullName evidence="1">Uncharacterized protein</fullName>
    </submittedName>
</protein>
<proteinExistence type="predicted"/>
<accession>A0ACC2FRN3</accession>
<evidence type="ECO:0000313" key="2">
    <source>
        <dbReference type="Proteomes" id="UP001157502"/>
    </source>
</evidence>
<keyword evidence="2" id="KW-1185">Reference proteome</keyword>
<comment type="caution">
    <text evidence="1">The sequence shown here is derived from an EMBL/GenBank/DDBJ whole genome shotgun (WGS) entry which is preliminary data.</text>
</comment>
<organism evidence="1 2">
    <name type="scientific">Dallia pectoralis</name>
    <name type="common">Alaska blackfish</name>
    <dbReference type="NCBI Taxonomy" id="75939"/>
    <lineage>
        <taxon>Eukaryota</taxon>
        <taxon>Metazoa</taxon>
        <taxon>Chordata</taxon>
        <taxon>Craniata</taxon>
        <taxon>Vertebrata</taxon>
        <taxon>Euteleostomi</taxon>
        <taxon>Actinopterygii</taxon>
        <taxon>Neopterygii</taxon>
        <taxon>Teleostei</taxon>
        <taxon>Protacanthopterygii</taxon>
        <taxon>Esociformes</taxon>
        <taxon>Umbridae</taxon>
        <taxon>Dallia</taxon>
    </lineage>
</organism>